<sequence>MTDSNTLGVSFRLNFNITEDSDSREALNLIELITPEPTYLPNNRSRPLIYLNRSIRRLADTNTLPNFSDNPNNDIDKDIISLKYGKSGYYLKGISKASALKANWKGFRAFEVFTLSSIERLRKLFVEGGR</sequence>
<dbReference type="EMBL" id="JAPWDO010000007">
    <property type="protein sequence ID" value="KAJ5462471.1"/>
    <property type="molecule type" value="Genomic_DNA"/>
</dbReference>
<proteinExistence type="predicted"/>
<dbReference type="Proteomes" id="UP001147760">
    <property type="component" value="Unassembled WGS sequence"/>
</dbReference>
<gene>
    <name evidence="1" type="ORF">N7530_010676</name>
</gene>
<evidence type="ECO:0000313" key="2">
    <source>
        <dbReference type="Proteomes" id="UP001147760"/>
    </source>
</evidence>
<accession>A0A9X0BHS6</accession>
<reference evidence="1" key="2">
    <citation type="journal article" date="2023" name="IMA Fungus">
        <title>Comparative genomic study of the Penicillium genus elucidates a diverse pangenome and 15 lateral gene transfer events.</title>
        <authorList>
            <person name="Petersen C."/>
            <person name="Sorensen T."/>
            <person name="Nielsen M.R."/>
            <person name="Sondergaard T.E."/>
            <person name="Sorensen J.L."/>
            <person name="Fitzpatrick D.A."/>
            <person name="Frisvad J.C."/>
            <person name="Nielsen K.L."/>
        </authorList>
    </citation>
    <scope>NUCLEOTIDE SEQUENCE</scope>
    <source>
        <strain evidence="1">IBT 17660</strain>
    </source>
</reference>
<evidence type="ECO:0000313" key="1">
    <source>
        <dbReference type="EMBL" id="KAJ5462471.1"/>
    </source>
</evidence>
<name>A0A9X0BHS6_9EURO</name>
<organism evidence="1 2">
    <name type="scientific">Penicillium desertorum</name>
    <dbReference type="NCBI Taxonomy" id="1303715"/>
    <lineage>
        <taxon>Eukaryota</taxon>
        <taxon>Fungi</taxon>
        <taxon>Dikarya</taxon>
        <taxon>Ascomycota</taxon>
        <taxon>Pezizomycotina</taxon>
        <taxon>Eurotiomycetes</taxon>
        <taxon>Eurotiomycetidae</taxon>
        <taxon>Eurotiales</taxon>
        <taxon>Aspergillaceae</taxon>
        <taxon>Penicillium</taxon>
    </lineage>
</organism>
<protein>
    <submittedName>
        <fullName evidence="1">Uncharacterized protein</fullName>
    </submittedName>
</protein>
<comment type="caution">
    <text evidence="1">The sequence shown here is derived from an EMBL/GenBank/DDBJ whole genome shotgun (WGS) entry which is preliminary data.</text>
</comment>
<dbReference type="AlphaFoldDB" id="A0A9X0BHS6"/>
<reference evidence="1" key="1">
    <citation type="submission" date="2022-12" db="EMBL/GenBank/DDBJ databases">
        <authorList>
            <person name="Petersen C."/>
        </authorList>
    </citation>
    <scope>NUCLEOTIDE SEQUENCE</scope>
    <source>
        <strain evidence="1">IBT 17660</strain>
    </source>
</reference>
<dbReference type="OrthoDB" id="4369381at2759"/>
<keyword evidence="2" id="KW-1185">Reference proteome</keyword>